<name>A0A2Z7BZW1_9LAMI</name>
<evidence type="ECO:0000256" key="1">
    <source>
        <dbReference type="SAM" id="MobiDB-lite"/>
    </source>
</evidence>
<reference evidence="2 3" key="1">
    <citation type="journal article" date="2015" name="Proc. Natl. Acad. Sci. U.S.A.">
        <title>The resurrection genome of Boea hygrometrica: A blueprint for survival of dehydration.</title>
        <authorList>
            <person name="Xiao L."/>
            <person name="Yang G."/>
            <person name="Zhang L."/>
            <person name="Yang X."/>
            <person name="Zhao S."/>
            <person name="Ji Z."/>
            <person name="Zhou Q."/>
            <person name="Hu M."/>
            <person name="Wang Y."/>
            <person name="Chen M."/>
            <person name="Xu Y."/>
            <person name="Jin H."/>
            <person name="Xiao X."/>
            <person name="Hu G."/>
            <person name="Bao F."/>
            <person name="Hu Y."/>
            <person name="Wan P."/>
            <person name="Li L."/>
            <person name="Deng X."/>
            <person name="Kuang T."/>
            <person name="Xiang C."/>
            <person name="Zhu J.K."/>
            <person name="Oliver M.J."/>
            <person name="He Y."/>
        </authorList>
    </citation>
    <scope>NUCLEOTIDE SEQUENCE [LARGE SCALE GENOMIC DNA]</scope>
    <source>
        <strain evidence="3">cv. XS01</strain>
    </source>
</reference>
<dbReference type="AlphaFoldDB" id="A0A2Z7BZW1"/>
<protein>
    <submittedName>
        <fullName evidence="2">Transcripteion factor</fullName>
    </submittedName>
</protein>
<feature type="region of interest" description="Disordered" evidence="1">
    <location>
        <begin position="301"/>
        <end position="322"/>
    </location>
</feature>
<evidence type="ECO:0000313" key="2">
    <source>
        <dbReference type="EMBL" id="KZV37750.1"/>
    </source>
</evidence>
<sequence>MAASFSVNTLQVDFESVLAMEHSGMVDMFKALENTGLKGFLNATGSVYEAAVVVFFAYVKVIAETIAGSFDMVTNEKLDLIVAISAGLKLYELEVQNPVNEHLSNFKLDVPSINHDYLCIRFLNKELKEIARQHRNQRVLAGLPIVAPEASFAGDIANLAIPQLCFYEVHNVRRIPAYLLKRTPILPTLAHNRIIFMDSRMLSMDSKVQSMYSILGSMDSKIEQLLNVQTFLKHDFGTHKRALYYKMDTVAGNVKSSQTSLETTVLHHLTEHQPQMVSDLDYVKLQLAELVNHLKELGDAKKGEDGRSCSRPGEGSGRQGEGPIITKAIGCIDMIRSWFDQLLTAMVMCPSTTSFWISVDDQQLVARAFSCW</sequence>
<organism evidence="2 3">
    <name type="scientific">Dorcoceras hygrometricum</name>
    <dbReference type="NCBI Taxonomy" id="472368"/>
    <lineage>
        <taxon>Eukaryota</taxon>
        <taxon>Viridiplantae</taxon>
        <taxon>Streptophyta</taxon>
        <taxon>Embryophyta</taxon>
        <taxon>Tracheophyta</taxon>
        <taxon>Spermatophyta</taxon>
        <taxon>Magnoliopsida</taxon>
        <taxon>eudicotyledons</taxon>
        <taxon>Gunneridae</taxon>
        <taxon>Pentapetalae</taxon>
        <taxon>asterids</taxon>
        <taxon>lamiids</taxon>
        <taxon>Lamiales</taxon>
        <taxon>Gesneriaceae</taxon>
        <taxon>Didymocarpoideae</taxon>
        <taxon>Trichosporeae</taxon>
        <taxon>Loxocarpinae</taxon>
        <taxon>Dorcoceras</taxon>
    </lineage>
</organism>
<dbReference type="OrthoDB" id="342281at2759"/>
<dbReference type="EMBL" id="KV002497">
    <property type="protein sequence ID" value="KZV37750.1"/>
    <property type="molecule type" value="Genomic_DNA"/>
</dbReference>
<accession>A0A2Z7BZW1</accession>
<proteinExistence type="predicted"/>
<gene>
    <name evidence="2" type="ORF">F511_19818</name>
</gene>
<keyword evidence="3" id="KW-1185">Reference proteome</keyword>
<evidence type="ECO:0000313" key="3">
    <source>
        <dbReference type="Proteomes" id="UP000250235"/>
    </source>
</evidence>
<dbReference type="Proteomes" id="UP000250235">
    <property type="component" value="Unassembled WGS sequence"/>
</dbReference>